<accession>A0A6J4SBT7</accession>
<dbReference type="InterPro" id="IPR058548">
    <property type="entry name" value="MlaB-like_STAS"/>
</dbReference>
<comment type="similarity">
    <text evidence="1 2">Belongs to the anti-sigma-factor antagonist family.</text>
</comment>
<dbReference type="CDD" id="cd07043">
    <property type="entry name" value="STAS_anti-anti-sigma_factors"/>
    <property type="match status" value="1"/>
</dbReference>
<protein>
    <recommendedName>
        <fullName evidence="2">Anti-sigma factor antagonist</fullName>
    </recommendedName>
</protein>
<sequence>MSASQPPLPAPFTVSVAYDDGQAAVTPAGELDLASADDLAREVRELWSSGADPVVIDLRSLDFMDSSGLRSLLALRGTADDDARHLELRPGPPTVQRIFDLTGTEQLFRWR</sequence>
<evidence type="ECO:0000259" key="3">
    <source>
        <dbReference type="PROSITE" id="PS50801"/>
    </source>
</evidence>
<feature type="domain" description="STAS" evidence="3">
    <location>
        <begin position="12"/>
        <end position="111"/>
    </location>
</feature>
<dbReference type="InterPro" id="IPR036513">
    <property type="entry name" value="STAS_dom_sf"/>
</dbReference>
<evidence type="ECO:0000256" key="2">
    <source>
        <dbReference type="RuleBase" id="RU003749"/>
    </source>
</evidence>
<evidence type="ECO:0000256" key="1">
    <source>
        <dbReference type="ARBA" id="ARBA00009013"/>
    </source>
</evidence>
<name>A0A6J4SBT7_9ACTN</name>
<dbReference type="InterPro" id="IPR003658">
    <property type="entry name" value="Anti-sigma_ant"/>
</dbReference>
<dbReference type="Gene3D" id="3.30.750.24">
    <property type="entry name" value="STAS domain"/>
    <property type="match status" value="1"/>
</dbReference>
<dbReference type="EMBL" id="CADCVJ010000229">
    <property type="protein sequence ID" value="CAA9495004.1"/>
    <property type="molecule type" value="Genomic_DNA"/>
</dbReference>
<dbReference type="PANTHER" id="PTHR33495">
    <property type="entry name" value="ANTI-SIGMA FACTOR ANTAGONIST TM_1081-RELATED-RELATED"/>
    <property type="match status" value="1"/>
</dbReference>
<dbReference type="GO" id="GO:0043856">
    <property type="term" value="F:anti-sigma factor antagonist activity"/>
    <property type="evidence" value="ECO:0007669"/>
    <property type="project" value="InterPro"/>
</dbReference>
<organism evidence="4">
    <name type="scientific">uncultured Solirubrobacteraceae bacterium</name>
    <dbReference type="NCBI Taxonomy" id="1162706"/>
    <lineage>
        <taxon>Bacteria</taxon>
        <taxon>Bacillati</taxon>
        <taxon>Actinomycetota</taxon>
        <taxon>Thermoleophilia</taxon>
        <taxon>Solirubrobacterales</taxon>
        <taxon>Solirubrobacteraceae</taxon>
        <taxon>environmental samples</taxon>
    </lineage>
</organism>
<dbReference type="SUPFAM" id="SSF52091">
    <property type="entry name" value="SpoIIaa-like"/>
    <property type="match status" value="1"/>
</dbReference>
<dbReference type="PROSITE" id="PS50801">
    <property type="entry name" value="STAS"/>
    <property type="match status" value="1"/>
</dbReference>
<dbReference type="AlphaFoldDB" id="A0A6J4SBT7"/>
<dbReference type="PANTHER" id="PTHR33495:SF2">
    <property type="entry name" value="ANTI-SIGMA FACTOR ANTAGONIST TM_1081-RELATED"/>
    <property type="match status" value="1"/>
</dbReference>
<gene>
    <name evidence="4" type="ORF">AVDCRST_MAG38-2872</name>
</gene>
<reference evidence="4" key="1">
    <citation type="submission" date="2020-02" db="EMBL/GenBank/DDBJ databases">
        <authorList>
            <person name="Meier V. D."/>
        </authorList>
    </citation>
    <scope>NUCLEOTIDE SEQUENCE</scope>
    <source>
        <strain evidence="4">AVDCRST_MAG38</strain>
    </source>
</reference>
<dbReference type="InterPro" id="IPR002645">
    <property type="entry name" value="STAS_dom"/>
</dbReference>
<proteinExistence type="inferred from homology"/>
<dbReference type="NCBIfam" id="TIGR00377">
    <property type="entry name" value="ant_ant_sig"/>
    <property type="match status" value="1"/>
</dbReference>
<dbReference type="Pfam" id="PF13466">
    <property type="entry name" value="STAS_2"/>
    <property type="match status" value="1"/>
</dbReference>
<evidence type="ECO:0000313" key="4">
    <source>
        <dbReference type="EMBL" id="CAA9495004.1"/>
    </source>
</evidence>